<evidence type="ECO:0000256" key="2">
    <source>
        <dbReference type="ARBA" id="ARBA00005684"/>
    </source>
</evidence>
<reference evidence="11 12" key="1">
    <citation type="submission" date="2023-12" db="EMBL/GenBank/DDBJ databases">
        <title>Baltic Sea Cyanobacteria.</title>
        <authorList>
            <person name="Delbaje E."/>
            <person name="Fewer D.P."/>
            <person name="Shishido T.K."/>
        </authorList>
    </citation>
    <scope>NUCLEOTIDE SEQUENCE [LARGE SCALE GENOMIC DNA]</scope>
    <source>
        <strain evidence="11 12">UHCC 0139</strain>
    </source>
</reference>
<sequence length="521" mass="56887">MSGDPRACGVLLHPTALPGTRACGSFGAAARDWIDLLAAEGVGVWQLLPLAPTDGTGSPYSSPSGSALNPWLIDADDLVADGLLTPADRDALPSGPEDHLDPAVAGERSAAIAAALARGWAGQPPERRAAFDRWEQRQRFWLVDHCRFMVIRRLQGGRPWWEWPEPLARRQAPALRALVDAQSQALQEEALLQWQLQVQWGRLQERAHRQGVRLVGDLPFYVAHDSADVWSHRRLFSLKAGGGLVEQSGVPPDYFSATGQLWGTPVYRWWVHRLTGFRWWLQRLQRQLELMDLLRLDHFRALEAYWSVPGADATAEHGSWRPSPGGALLGRLRSRCRRQGRLLPGDRLPLIAEDLGVITPAVEALRDRFALPGMKILQFAFDGNDDNPYLPANYSGSRWVVYTGTHDNATSLGWWRDLDDGARGRVAAVVGGEVRAPSWQLLEVALASSADLAVVPLQDLLELGDEARFNTPGTINGNWSWRLSRPVSALAGPLQGFGAMAARYGRGRGAAAGAGAGAGGG</sequence>
<proteinExistence type="inferred from homology"/>
<evidence type="ECO:0000256" key="3">
    <source>
        <dbReference type="ARBA" id="ARBA00012560"/>
    </source>
</evidence>
<protein>
    <recommendedName>
        <fullName evidence="4 10">4-alpha-glucanotransferase</fullName>
        <ecNumber evidence="3 10">2.4.1.25</ecNumber>
    </recommendedName>
    <alternativeName>
        <fullName evidence="8 10">Amylomaltase</fullName>
    </alternativeName>
    <alternativeName>
        <fullName evidence="9 10">Disproportionating enzyme</fullName>
    </alternativeName>
</protein>
<comment type="catalytic activity">
    <reaction evidence="1 10">
        <text>Transfers a segment of a (1-&gt;4)-alpha-D-glucan to a new position in an acceptor, which may be glucose or a (1-&gt;4)-alpha-D-glucan.</text>
        <dbReference type="EC" id="2.4.1.25"/>
    </reaction>
</comment>
<evidence type="ECO:0000256" key="5">
    <source>
        <dbReference type="ARBA" id="ARBA00022676"/>
    </source>
</evidence>
<evidence type="ECO:0000256" key="8">
    <source>
        <dbReference type="ARBA" id="ARBA00031423"/>
    </source>
</evidence>
<dbReference type="NCBIfam" id="NF011079">
    <property type="entry name" value="PRK14508.1-2"/>
    <property type="match status" value="1"/>
</dbReference>
<dbReference type="RefSeq" id="WP_323304409.1">
    <property type="nucleotide sequence ID" value="NZ_JAYGHX010000002.1"/>
</dbReference>
<dbReference type="NCBIfam" id="NF011080">
    <property type="entry name" value="PRK14508.1-3"/>
    <property type="match status" value="1"/>
</dbReference>
<dbReference type="SUPFAM" id="SSF51445">
    <property type="entry name" value="(Trans)glycosidases"/>
    <property type="match status" value="1"/>
</dbReference>
<keyword evidence="7 10" id="KW-0119">Carbohydrate metabolism</keyword>
<evidence type="ECO:0000313" key="12">
    <source>
        <dbReference type="Proteomes" id="UP001304461"/>
    </source>
</evidence>
<evidence type="ECO:0000256" key="1">
    <source>
        <dbReference type="ARBA" id="ARBA00000439"/>
    </source>
</evidence>
<dbReference type="PANTHER" id="PTHR32438">
    <property type="entry name" value="4-ALPHA-GLUCANOTRANSFERASE DPE1, CHLOROPLASTIC/AMYLOPLASTIC"/>
    <property type="match status" value="1"/>
</dbReference>
<evidence type="ECO:0000256" key="10">
    <source>
        <dbReference type="RuleBase" id="RU361207"/>
    </source>
</evidence>
<dbReference type="Proteomes" id="UP001304461">
    <property type="component" value="Unassembled WGS sequence"/>
</dbReference>
<keyword evidence="12" id="KW-1185">Reference proteome</keyword>
<accession>A0ABU5RRC3</accession>
<dbReference type="InterPro" id="IPR017853">
    <property type="entry name" value="GH"/>
</dbReference>
<evidence type="ECO:0000256" key="4">
    <source>
        <dbReference type="ARBA" id="ARBA00020295"/>
    </source>
</evidence>
<comment type="similarity">
    <text evidence="2 10">Belongs to the disproportionating enzyme family.</text>
</comment>
<evidence type="ECO:0000256" key="6">
    <source>
        <dbReference type="ARBA" id="ARBA00022679"/>
    </source>
</evidence>
<dbReference type="Gene3D" id="3.20.20.80">
    <property type="entry name" value="Glycosidases"/>
    <property type="match status" value="1"/>
</dbReference>
<organism evidence="11 12">
    <name type="scientific">Cyanobium gracile UHCC 0139</name>
    <dbReference type="NCBI Taxonomy" id="3110308"/>
    <lineage>
        <taxon>Bacteria</taxon>
        <taxon>Bacillati</taxon>
        <taxon>Cyanobacteriota</taxon>
        <taxon>Cyanophyceae</taxon>
        <taxon>Synechococcales</taxon>
        <taxon>Prochlorococcaceae</taxon>
        <taxon>Cyanobium</taxon>
    </lineage>
</organism>
<keyword evidence="5 10" id="KW-0328">Glycosyltransferase</keyword>
<comment type="caution">
    <text evidence="11">The sequence shown here is derived from an EMBL/GenBank/DDBJ whole genome shotgun (WGS) entry which is preliminary data.</text>
</comment>
<dbReference type="NCBIfam" id="TIGR00217">
    <property type="entry name" value="malQ"/>
    <property type="match status" value="1"/>
</dbReference>
<evidence type="ECO:0000256" key="9">
    <source>
        <dbReference type="ARBA" id="ARBA00031501"/>
    </source>
</evidence>
<dbReference type="Pfam" id="PF02446">
    <property type="entry name" value="Glyco_hydro_77"/>
    <property type="match status" value="1"/>
</dbReference>
<evidence type="ECO:0000313" key="11">
    <source>
        <dbReference type="EMBL" id="MEA5390295.1"/>
    </source>
</evidence>
<evidence type="ECO:0000256" key="7">
    <source>
        <dbReference type="ARBA" id="ARBA00023277"/>
    </source>
</evidence>
<name>A0ABU5RRC3_9CYAN</name>
<dbReference type="EC" id="2.4.1.25" evidence="3 10"/>
<dbReference type="InterPro" id="IPR003385">
    <property type="entry name" value="Glyco_hydro_77"/>
</dbReference>
<dbReference type="GO" id="GO:0004134">
    <property type="term" value="F:4-alpha-glucanotransferase activity"/>
    <property type="evidence" value="ECO:0007669"/>
    <property type="project" value="UniProtKB-EC"/>
</dbReference>
<dbReference type="PANTHER" id="PTHR32438:SF5">
    <property type="entry name" value="4-ALPHA-GLUCANOTRANSFERASE DPE1, CHLOROPLASTIC_AMYLOPLASTIC"/>
    <property type="match status" value="1"/>
</dbReference>
<keyword evidence="6 10" id="KW-0808">Transferase</keyword>
<dbReference type="EMBL" id="JAYGHX010000002">
    <property type="protein sequence ID" value="MEA5390295.1"/>
    <property type="molecule type" value="Genomic_DNA"/>
</dbReference>
<gene>
    <name evidence="11" type="primary">malQ</name>
    <name evidence="11" type="ORF">VB738_03370</name>
</gene>